<sequence length="150" mass="16867">MGASGWTYYVDYQADPRALLAALHQRVLDEGDYYWFDADVPRPATLSALHDLYRDENTQYLSEEGTHSILDVYNVGPAGAPDDYGTILPLSPERVRAVFTTDTPTREQFDAVYADGDDLIDEFPRWSGRFTTLHENGVPTQVVIWGFSGD</sequence>
<protein>
    <submittedName>
        <fullName evidence="1">Uncharacterized protein</fullName>
    </submittedName>
</protein>
<comment type="caution">
    <text evidence="1">The sequence shown here is derived from an EMBL/GenBank/DDBJ whole genome shotgun (WGS) entry which is preliminary data.</text>
</comment>
<organism evidence="1 2">
    <name type="scientific">Kutzneria buriramensis</name>
    <dbReference type="NCBI Taxonomy" id="1045776"/>
    <lineage>
        <taxon>Bacteria</taxon>
        <taxon>Bacillati</taxon>
        <taxon>Actinomycetota</taxon>
        <taxon>Actinomycetes</taxon>
        <taxon>Pseudonocardiales</taxon>
        <taxon>Pseudonocardiaceae</taxon>
        <taxon>Kutzneria</taxon>
    </lineage>
</organism>
<keyword evidence="2" id="KW-1185">Reference proteome</keyword>
<proteinExistence type="predicted"/>
<dbReference type="AlphaFoldDB" id="A0A3E0HI53"/>
<reference evidence="1 2" key="1">
    <citation type="submission" date="2018-08" db="EMBL/GenBank/DDBJ databases">
        <title>Genomic Encyclopedia of Archaeal and Bacterial Type Strains, Phase II (KMG-II): from individual species to whole genera.</title>
        <authorList>
            <person name="Goeker M."/>
        </authorList>
    </citation>
    <scope>NUCLEOTIDE SEQUENCE [LARGE SCALE GENOMIC DNA]</scope>
    <source>
        <strain evidence="1 2">DSM 45791</strain>
    </source>
</reference>
<dbReference type="Proteomes" id="UP000256269">
    <property type="component" value="Unassembled WGS sequence"/>
</dbReference>
<dbReference type="RefSeq" id="WP_116176064.1">
    <property type="nucleotide sequence ID" value="NZ_CP144375.1"/>
</dbReference>
<dbReference type="EMBL" id="QUNO01000007">
    <property type="protein sequence ID" value="REH45886.1"/>
    <property type="molecule type" value="Genomic_DNA"/>
</dbReference>
<evidence type="ECO:0000313" key="1">
    <source>
        <dbReference type="EMBL" id="REH45886.1"/>
    </source>
</evidence>
<dbReference type="OrthoDB" id="3618826at2"/>
<gene>
    <name evidence="1" type="ORF">BCF44_10718</name>
</gene>
<accession>A0A3E0HI53</accession>
<evidence type="ECO:0000313" key="2">
    <source>
        <dbReference type="Proteomes" id="UP000256269"/>
    </source>
</evidence>
<name>A0A3E0HI53_9PSEU</name>